<feature type="domain" description="Helicase ATP-binding" evidence="7">
    <location>
        <begin position="244"/>
        <end position="445"/>
    </location>
</feature>
<dbReference type="InterPro" id="IPR000330">
    <property type="entry name" value="SNF2_N"/>
</dbReference>
<keyword evidence="4" id="KW-0479">Metal-binding</keyword>
<gene>
    <name evidence="9" type="ORF">INT46_006733</name>
</gene>
<dbReference type="InterPro" id="IPR001841">
    <property type="entry name" value="Znf_RING"/>
</dbReference>
<evidence type="ECO:0000259" key="8">
    <source>
        <dbReference type="PROSITE" id="PS51194"/>
    </source>
</evidence>
<name>A0A8H7R563_9FUNG</name>
<dbReference type="InterPro" id="IPR001650">
    <property type="entry name" value="Helicase_C-like"/>
</dbReference>
<dbReference type="InterPro" id="IPR038718">
    <property type="entry name" value="SNF2-like_sf"/>
</dbReference>
<dbReference type="Pfam" id="PF00271">
    <property type="entry name" value="Helicase_C"/>
    <property type="match status" value="1"/>
</dbReference>
<dbReference type="InterPro" id="IPR049730">
    <property type="entry name" value="SNF2/RAD54-like_C"/>
</dbReference>
<dbReference type="GO" id="GO:0008270">
    <property type="term" value="F:zinc ion binding"/>
    <property type="evidence" value="ECO:0007669"/>
    <property type="project" value="UniProtKB-KW"/>
</dbReference>
<dbReference type="SUPFAM" id="SSF52540">
    <property type="entry name" value="P-loop containing nucleoside triphosphate hydrolases"/>
    <property type="match status" value="2"/>
</dbReference>
<dbReference type="PROSITE" id="PS50089">
    <property type="entry name" value="ZF_RING_2"/>
    <property type="match status" value="1"/>
</dbReference>
<evidence type="ECO:0000256" key="2">
    <source>
        <dbReference type="ARBA" id="ARBA00022801"/>
    </source>
</evidence>
<dbReference type="GO" id="GO:0006974">
    <property type="term" value="P:DNA damage response"/>
    <property type="evidence" value="ECO:0007669"/>
    <property type="project" value="TreeGrafter"/>
</dbReference>
<evidence type="ECO:0000256" key="5">
    <source>
        <dbReference type="SAM" id="MobiDB-lite"/>
    </source>
</evidence>
<keyword evidence="2" id="KW-0378">Hydrolase</keyword>
<keyword evidence="4" id="KW-0862">Zinc</keyword>
<feature type="domain" description="Helicase C-terminal" evidence="8">
    <location>
        <begin position="1157"/>
        <end position="1316"/>
    </location>
</feature>
<dbReference type="GO" id="GO:0000209">
    <property type="term" value="P:protein polyubiquitination"/>
    <property type="evidence" value="ECO:0007669"/>
    <property type="project" value="TreeGrafter"/>
</dbReference>
<evidence type="ECO:0000259" key="7">
    <source>
        <dbReference type="PROSITE" id="PS51192"/>
    </source>
</evidence>
<evidence type="ECO:0000256" key="1">
    <source>
        <dbReference type="ARBA" id="ARBA00022741"/>
    </source>
</evidence>
<dbReference type="Gene3D" id="3.40.50.300">
    <property type="entry name" value="P-loop containing nucleotide triphosphate hydrolases"/>
    <property type="match status" value="1"/>
</dbReference>
<dbReference type="Proteomes" id="UP000650833">
    <property type="component" value="Unassembled WGS sequence"/>
</dbReference>
<keyword evidence="3" id="KW-0067">ATP-binding</keyword>
<accession>A0A8H7R563</accession>
<dbReference type="InterPro" id="IPR014001">
    <property type="entry name" value="Helicase_ATP-bd"/>
</dbReference>
<protein>
    <submittedName>
        <fullName evidence="9">Uncharacterized protein</fullName>
    </submittedName>
</protein>
<evidence type="ECO:0000313" key="10">
    <source>
        <dbReference type="Proteomes" id="UP000650833"/>
    </source>
</evidence>
<dbReference type="Pfam" id="PF00176">
    <property type="entry name" value="SNF2-rel_dom"/>
    <property type="match status" value="1"/>
</dbReference>
<feature type="domain" description="RING-type" evidence="6">
    <location>
        <begin position="1040"/>
        <end position="1078"/>
    </location>
</feature>
<dbReference type="SUPFAM" id="SSF57850">
    <property type="entry name" value="RING/U-box"/>
    <property type="match status" value="1"/>
</dbReference>
<dbReference type="Gene3D" id="3.40.50.10810">
    <property type="entry name" value="Tandem AAA-ATPase domain"/>
    <property type="match status" value="1"/>
</dbReference>
<keyword evidence="4" id="KW-0863">Zinc-finger</keyword>
<feature type="region of interest" description="Disordered" evidence="5">
    <location>
        <begin position="1100"/>
        <end position="1132"/>
    </location>
</feature>
<dbReference type="InterPro" id="IPR052583">
    <property type="entry name" value="ATP-helicase/E3_Ub-Ligase"/>
</dbReference>
<dbReference type="Pfam" id="PF26021">
    <property type="entry name" value="Ferritin_C144_05"/>
    <property type="match status" value="1"/>
</dbReference>
<dbReference type="CDD" id="cd18793">
    <property type="entry name" value="SF2_C_SNF"/>
    <property type="match status" value="1"/>
</dbReference>
<sequence length="1343" mass="153688">MITNANDNNRSHLLLNTLSQKFNIRQQNNEINNEPSTSTSSILNIKSPTPIPRIPIIATNTTSVSWVPVNPENNDTITTISKRKPKRKREEESTIAEHSEMNDIVSHFEPPILLNRDATQLYKKALTLYPGAKTTEHIRCPVPEVSSLEAFYSYLQPVVNNQHLQNYTTSRIAVKLTPFQTQNVEWMIAREGHFANEKGDVEPDLSIYTSLPLLYTGSHETDQNGTYVDVITTEFSTDRAHISKLIQVSYSGGILSDEMGLGKTVSVLNLIAKHVYNSNDPSHPKVEDVGNLTFSKGTLIVAPGSIISQWRSEIKKHAPQLTIFIYEGRRFQKQTKAEDLARYDIVLVNYEAFRQEIHYSEPPRKRPQRNGVAYDRNREFSVSPLVSTFWFRCILDEAQMIEAHLSTVAAVAKKIPRWYAWAVTGTPMKSDFNDLYGLYDFISIAPSISKPAIFTTLCNDPRYIAVFYDFAHSTIRRNTKRALENQVHIPKQSRHVVRFPFTTIEQHYYDDLWRECKNNTGLDTLDNNNWNMDPETRDASRARMRNWLVALRQGCIHPSLIANASLRLRSSKTNTNSIQTMAEVLQDMAKTAKVNLDHNQYGYYQLKLNKAGMYEVLKDLEKAIEIYAENLSSVEELTEARCEDSRKYYIKAKELEKAGVSVKDTLDISESTSHVKWQTLLHRYYFYMASVYHSLGIEDKENAFYSKAGDIRRELLESYSEKVKAHTAEMHRAAKHINNSPDYHYGVRNFDLDFLPDVYATSEGGSIDYEDRSQQEEDLNVLGNIKGVGHILDQQLAKIIYLRGKIMPILNKSLVDSDKDAEATGEEYDNSLEQQEMCQIYLSAYQSLLQDRRFIINGTTVSSDITALDNGGESEQEETQTAKAKEIEKNEKAFRNQLMNPASFRVECLKDLEVELRDVKRKIKISRKKNVMILDEEQAHIRSKLPTQTKLIDYLDNDIKKLTQLFNSRIAYYKYLQSISDTLLEWRSDNPTKEITKIDKETEKLAEIITHNKSRDMYFKSLVEEQEANQNNEGDKPKDCLICQDPIEKGMITYCGHSSCYNCGMQWFKTSRRCHTCNSSVKPFEWYRVSYKGMEMHDRDQFEEASSSNSSVNGSDVMEGSSMNVSAKPKRDEEMEKLIKEIKKQYIKSSQGAKIDSIIRHIKYIKAKNNGKCVVFSQWTKVLTMLKTGLQLNGIQCTTVDKGAGSAASKNKVTKFQEDPNMNVILLHARSQSSGLTLVAAHTAFIVEPVINESLEKQAINRIHRIGQTEETSVFWYIVQDTIEERIHAIHDIKRINNKINNAAAEDIEKTQLSKQSEGGGEFVNDDDLRRCFTSDLAYALHK</sequence>
<keyword evidence="10" id="KW-1185">Reference proteome</keyword>
<reference evidence="9" key="1">
    <citation type="submission" date="2020-12" db="EMBL/GenBank/DDBJ databases">
        <title>Metabolic potential, ecology and presence of endohyphal bacteria is reflected in genomic diversity of Mucoromycotina.</title>
        <authorList>
            <person name="Muszewska A."/>
            <person name="Okrasinska A."/>
            <person name="Steczkiewicz K."/>
            <person name="Drgas O."/>
            <person name="Orlowska M."/>
            <person name="Perlinska-Lenart U."/>
            <person name="Aleksandrzak-Piekarczyk T."/>
            <person name="Szatraj K."/>
            <person name="Zielenkiewicz U."/>
            <person name="Pilsyk S."/>
            <person name="Malc E."/>
            <person name="Mieczkowski P."/>
            <person name="Kruszewska J.S."/>
            <person name="Biernat P."/>
            <person name="Pawlowska J."/>
        </authorList>
    </citation>
    <scope>NUCLEOTIDE SEQUENCE</scope>
    <source>
        <strain evidence="9">CBS 226.32</strain>
    </source>
</reference>
<dbReference type="GO" id="GO:0005634">
    <property type="term" value="C:nucleus"/>
    <property type="evidence" value="ECO:0007669"/>
    <property type="project" value="TreeGrafter"/>
</dbReference>
<dbReference type="InterPro" id="IPR027417">
    <property type="entry name" value="P-loop_NTPase"/>
</dbReference>
<dbReference type="Pfam" id="PF13923">
    <property type="entry name" value="zf-C3HC4_2"/>
    <property type="match status" value="1"/>
</dbReference>
<dbReference type="GO" id="GO:0016787">
    <property type="term" value="F:hydrolase activity"/>
    <property type="evidence" value="ECO:0007669"/>
    <property type="project" value="UniProtKB-KW"/>
</dbReference>
<evidence type="ECO:0000313" key="9">
    <source>
        <dbReference type="EMBL" id="KAG2204634.1"/>
    </source>
</evidence>
<dbReference type="PROSITE" id="PS51194">
    <property type="entry name" value="HELICASE_CTER"/>
    <property type="match status" value="1"/>
</dbReference>
<keyword evidence="1" id="KW-0547">Nucleotide-binding</keyword>
<dbReference type="EMBL" id="JAEPRC010000192">
    <property type="protein sequence ID" value="KAG2204634.1"/>
    <property type="molecule type" value="Genomic_DNA"/>
</dbReference>
<proteinExistence type="predicted"/>
<evidence type="ECO:0000256" key="4">
    <source>
        <dbReference type="PROSITE-ProRule" id="PRU00175"/>
    </source>
</evidence>
<dbReference type="GO" id="GO:0061630">
    <property type="term" value="F:ubiquitin protein ligase activity"/>
    <property type="evidence" value="ECO:0007669"/>
    <property type="project" value="TreeGrafter"/>
</dbReference>
<dbReference type="InterPro" id="IPR013083">
    <property type="entry name" value="Znf_RING/FYVE/PHD"/>
</dbReference>
<dbReference type="Gene3D" id="3.30.40.10">
    <property type="entry name" value="Zinc/RING finger domain, C3HC4 (zinc finger)"/>
    <property type="match status" value="1"/>
</dbReference>
<dbReference type="PANTHER" id="PTHR45865:SF1">
    <property type="entry name" value="E3 UBIQUITIN-PROTEIN LIGASE SHPRH"/>
    <property type="match status" value="1"/>
</dbReference>
<evidence type="ECO:0000256" key="3">
    <source>
        <dbReference type="ARBA" id="ARBA00022840"/>
    </source>
</evidence>
<dbReference type="SMART" id="SM00487">
    <property type="entry name" value="DEXDc"/>
    <property type="match status" value="1"/>
</dbReference>
<dbReference type="OrthoDB" id="5330228at2759"/>
<dbReference type="PROSITE" id="PS51192">
    <property type="entry name" value="HELICASE_ATP_BIND_1"/>
    <property type="match status" value="1"/>
</dbReference>
<dbReference type="InterPro" id="IPR059033">
    <property type="entry name" value="C144_05_dom"/>
</dbReference>
<evidence type="ECO:0000259" key="6">
    <source>
        <dbReference type="PROSITE" id="PS50089"/>
    </source>
</evidence>
<feature type="compositionally biased region" description="Low complexity" evidence="5">
    <location>
        <begin position="1106"/>
        <end position="1115"/>
    </location>
</feature>
<dbReference type="GO" id="GO:0005524">
    <property type="term" value="F:ATP binding"/>
    <property type="evidence" value="ECO:0007669"/>
    <property type="project" value="InterPro"/>
</dbReference>
<organism evidence="9 10">
    <name type="scientific">Mucor plumbeus</name>
    <dbReference type="NCBI Taxonomy" id="97098"/>
    <lineage>
        <taxon>Eukaryota</taxon>
        <taxon>Fungi</taxon>
        <taxon>Fungi incertae sedis</taxon>
        <taxon>Mucoromycota</taxon>
        <taxon>Mucoromycotina</taxon>
        <taxon>Mucoromycetes</taxon>
        <taxon>Mucorales</taxon>
        <taxon>Mucorineae</taxon>
        <taxon>Mucoraceae</taxon>
        <taxon>Mucor</taxon>
    </lineage>
</organism>
<dbReference type="PANTHER" id="PTHR45865">
    <property type="entry name" value="E3 UBIQUITIN-PROTEIN LIGASE SHPRH FAMILY MEMBER"/>
    <property type="match status" value="1"/>
</dbReference>
<comment type="caution">
    <text evidence="9">The sequence shown here is derived from an EMBL/GenBank/DDBJ whole genome shotgun (WGS) entry which is preliminary data.</text>
</comment>